<dbReference type="InterPro" id="IPR035985">
    <property type="entry name" value="Ubiquitin-activating_enz"/>
</dbReference>
<dbReference type="GO" id="GO:0016779">
    <property type="term" value="F:nucleotidyltransferase activity"/>
    <property type="evidence" value="ECO:0007669"/>
    <property type="project" value="TreeGrafter"/>
</dbReference>
<dbReference type="InterPro" id="IPR000594">
    <property type="entry name" value="ThiF_NAD_FAD-bd"/>
</dbReference>
<dbReference type="Gene3D" id="3.40.50.720">
    <property type="entry name" value="NAD(P)-binding Rossmann-like Domain"/>
    <property type="match status" value="1"/>
</dbReference>
<dbReference type="PANTHER" id="PTHR10953:SF102">
    <property type="entry name" value="ADENYLYLTRANSFERASE AND SULFURTRANSFERASE MOCS3"/>
    <property type="match status" value="1"/>
</dbReference>
<dbReference type="FunFam" id="3.40.50.720:FF:000080">
    <property type="entry name" value="Thiazole biosynthesis adenylyltransferase ThiF"/>
    <property type="match status" value="1"/>
</dbReference>
<keyword evidence="4" id="KW-1185">Reference proteome</keyword>
<dbReference type="GO" id="GO:0008641">
    <property type="term" value="F:ubiquitin-like modifier activating enzyme activity"/>
    <property type="evidence" value="ECO:0007669"/>
    <property type="project" value="InterPro"/>
</dbReference>
<proteinExistence type="inferred from homology"/>
<dbReference type="CDD" id="cd00757">
    <property type="entry name" value="ThiF_MoeB_HesA_family"/>
    <property type="match status" value="1"/>
</dbReference>
<gene>
    <name evidence="3" type="ORF">E2980_07740</name>
</gene>
<dbReference type="RefSeq" id="WP_135151614.1">
    <property type="nucleotide sequence ID" value="NZ_SOMN01000007.1"/>
</dbReference>
<dbReference type="AlphaFoldDB" id="A0A4Y8LZY2"/>
<dbReference type="GO" id="GO:0005737">
    <property type="term" value="C:cytoplasm"/>
    <property type="evidence" value="ECO:0007669"/>
    <property type="project" value="TreeGrafter"/>
</dbReference>
<dbReference type="InterPro" id="IPR045886">
    <property type="entry name" value="ThiF/MoeB/HesA"/>
</dbReference>
<dbReference type="Proteomes" id="UP000297900">
    <property type="component" value="Unassembled WGS sequence"/>
</dbReference>
<dbReference type="PANTHER" id="PTHR10953">
    <property type="entry name" value="UBIQUITIN-ACTIVATING ENZYME E1"/>
    <property type="match status" value="1"/>
</dbReference>
<comment type="caution">
    <text evidence="3">The sequence shown here is derived from an EMBL/GenBank/DDBJ whole genome shotgun (WGS) entry which is preliminary data.</text>
</comment>
<protein>
    <submittedName>
        <fullName evidence="3">Thiamine biosynthesis protein ThiF</fullName>
    </submittedName>
</protein>
<organism evidence="3 4">
    <name type="scientific">Cohnella luojiensis</name>
    <dbReference type="NCBI Taxonomy" id="652876"/>
    <lineage>
        <taxon>Bacteria</taxon>
        <taxon>Bacillati</taxon>
        <taxon>Bacillota</taxon>
        <taxon>Bacilli</taxon>
        <taxon>Bacillales</taxon>
        <taxon>Paenibacillaceae</taxon>
        <taxon>Cohnella</taxon>
    </lineage>
</organism>
<name>A0A4Y8LZY2_9BACL</name>
<evidence type="ECO:0000313" key="4">
    <source>
        <dbReference type="Proteomes" id="UP000297900"/>
    </source>
</evidence>
<dbReference type="EMBL" id="SOMN01000007">
    <property type="protein sequence ID" value="TFE28104.1"/>
    <property type="molecule type" value="Genomic_DNA"/>
</dbReference>
<sequence length="387" mass="42191">MRNKTDGIERYSRQIRFAPIGISGQQRLGEASILVVGSGALGASLSQHMVRAGVGNIRLVDRDYVELSNLHRQTLFDEEDARSALPKSVAAVSKLRRMNGAVRMEALVADVNKRNVEALLMGVDLVLDGTDNTETRLLLSDACFTHGIPLIYGGVAGSGGMSAMFVPGDNCCLRCLLGEREPTEDQEAAPTCETLGVISPAVELVAALQAAEALKWLTGNRNALRRTWLTADVWEFSLKEWTLPPGRESCPFCGWSEMEDTTVVDRFDAQNGNLRLQAGLVPDYAPPSSEEGYPVVLCGRDTVQVTLNQAFALPEWKARLEACGCEITANNGYLLRASTPEGERIIVFQDGRALIQGAGEMDRAVEVCRLYLNDHERSHPIAPKTGF</sequence>
<accession>A0A4Y8LZY2</accession>
<dbReference type="SUPFAM" id="SSF69572">
    <property type="entry name" value="Activating enzymes of the ubiquitin-like proteins"/>
    <property type="match status" value="1"/>
</dbReference>
<evidence type="ECO:0000256" key="1">
    <source>
        <dbReference type="ARBA" id="ARBA00009919"/>
    </source>
</evidence>
<evidence type="ECO:0000259" key="2">
    <source>
        <dbReference type="Pfam" id="PF00899"/>
    </source>
</evidence>
<dbReference type="OrthoDB" id="9804286at2"/>
<dbReference type="Pfam" id="PF00899">
    <property type="entry name" value="ThiF"/>
    <property type="match status" value="1"/>
</dbReference>
<reference evidence="3 4" key="1">
    <citation type="submission" date="2019-03" db="EMBL/GenBank/DDBJ databases">
        <title>Cohnella endophytica sp. nov., a novel endophytic bacterium isolated from bark of Sonneratia apetala.</title>
        <authorList>
            <person name="Tuo L."/>
        </authorList>
    </citation>
    <scope>NUCLEOTIDE SEQUENCE [LARGE SCALE GENOMIC DNA]</scope>
    <source>
        <strain evidence="3 4">CCTCC AB 208254</strain>
    </source>
</reference>
<comment type="similarity">
    <text evidence="1">Belongs to the HesA/MoeB/ThiF family.</text>
</comment>
<evidence type="ECO:0000313" key="3">
    <source>
        <dbReference type="EMBL" id="TFE28104.1"/>
    </source>
</evidence>
<feature type="domain" description="THIF-type NAD/FAD binding fold" evidence="2">
    <location>
        <begin position="11"/>
        <end position="251"/>
    </location>
</feature>
<dbReference type="GO" id="GO:0004792">
    <property type="term" value="F:thiosulfate-cyanide sulfurtransferase activity"/>
    <property type="evidence" value="ECO:0007669"/>
    <property type="project" value="TreeGrafter"/>
</dbReference>